<keyword evidence="2" id="KW-0472">Membrane</keyword>
<dbReference type="SUPFAM" id="SSF158791">
    <property type="entry name" value="MgtE N-terminal domain-like"/>
    <property type="match status" value="1"/>
</dbReference>
<name>A0A223D2M7_9BACL</name>
<evidence type="ECO:0000256" key="2">
    <source>
        <dbReference type="SAM" id="Phobius"/>
    </source>
</evidence>
<evidence type="ECO:0000256" key="1">
    <source>
        <dbReference type="SAM" id="Coils"/>
    </source>
</evidence>
<organism evidence="3 4">
    <name type="scientific">Tumebacillus algifaecis</name>
    <dbReference type="NCBI Taxonomy" id="1214604"/>
    <lineage>
        <taxon>Bacteria</taxon>
        <taxon>Bacillati</taxon>
        <taxon>Bacillota</taxon>
        <taxon>Bacilli</taxon>
        <taxon>Bacillales</taxon>
        <taxon>Alicyclobacillaceae</taxon>
        <taxon>Tumebacillus</taxon>
    </lineage>
</organism>
<keyword evidence="2" id="KW-0812">Transmembrane</keyword>
<evidence type="ECO:0000313" key="3">
    <source>
        <dbReference type="EMBL" id="ASS75647.1"/>
    </source>
</evidence>
<protein>
    <submittedName>
        <fullName evidence="3">Uncharacterized protein</fullName>
    </submittedName>
</protein>
<gene>
    <name evidence="3" type="ORF">CIG75_12040</name>
</gene>
<dbReference type="SUPFAM" id="SSF90250">
    <property type="entry name" value="Troponin coil-coiled subunits"/>
    <property type="match status" value="1"/>
</dbReference>
<reference evidence="3 4" key="1">
    <citation type="journal article" date="2015" name="Int. J. Syst. Evol. Microbiol.">
        <title>Tumebacillus algifaecis sp. nov., isolated from decomposing algal scum.</title>
        <authorList>
            <person name="Wu Y.F."/>
            <person name="Zhang B."/>
            <person name="Xing P."/>
            <person name="Wu Q.L."/>
            <person name="Liu S.J."/>
        </authorList>
    </citation>
    <scope>NUCLEOTIDE SEQUENCE [LARGE SCALE GENOMIC DNA]</scope>
    <source>
        <strain evidence="3 4">THMBR28</strain>
    </source>
</reference>
<sequence length="185" mass="20558">MEAEHRYSKMEWLFYIIILPLLFTALLSGIILQFLGFDVTGKIANAAREIPVVSSFLPEEEETVTGQPSADAEKQKRIQELQDKVTALESEKQQTESDLKKKDGEIARLKAKLAEFETKTDKTQKDPILAQAEVYADMKPSKAALVLSQLSVTEAKQLLSKMSSSAQAAILEQMEPAIAAKIMSR</sequence>
<keyword evidence="4" id="KW-1185">Reference proteome</keyword>
<proteinExistence type="predicted"/>
<accession>A0A223D2M7</accession>
<evidence type="ECO:0000313" key="4">
    <source>
        <dbReference type="Proteomes" id="UP000214688"/>
    </source>
</evidence>
<feature type="transmembrane region" description="Helical" evidence="2">
    <location>
        <begin position="12"/>
        <end position="35"/>
    </location>
</feature>
<dbReference type="Proteomes" id="UP000214688">
    <property type="component" value="Chromosome"/>
</dbReference>
<feature type="coiled-coil region" evidence="1">
    <location>
        <begin position="71"/>
        <end position="126"/>
    </location>
</feature>
<dbReference type="EMBL" id="CP022657">
    <property type="protein sequence ID" value="ASS75647.1"/>
    <property type="molecule type" value="Genomic_DNA"/>
</dbReference>
<keyword evidence="1" id="KW-0175">Coiled coil</keyword>
<dbReference type="OrthoDB" id="2381574at2"/>
<dbReference type="KEGG" id="tab:CIG75_12040"/>
<dbReference type="RefSeq" id="WP_094236890.1">
    <property type="nucleotide sequence ID" value="NZ_CP022657.1"/>
</dbReference>
<dbReference type="InterPro" id="IPR038077">
    <property type="entry name" value="Troponin_sf"/>
</dbReference>
<keyword evidence="2" id="KW-1133">Transmembrane helix</keyword>
<dbReference type="AlphaFoldDB" id="A0A223D2M7"/>